<keyword evidence="2" id="KW-0238">DNA-binding</keyword>
<name>A0ABW5LAZ0_9SPHI</name>
<dbReference type="Pfam" id="PF00392">
    <property type="entry name" value="GntR"/>
    <property type="match status" value="1"/>
</dbReference>
<evidence type="ECO:0000256" key="3">
    <source>
        <dbReference type="ARBA" id="ARBA00023163"/>
    </source>
</evidence>
<dbReference type="PROSITE" id="PS50949">
    <property type="entry name" value="HTH_GNTR"/>
    <property type="match status" value="1"/>
</dbReference>
<dbReference type="Gene3D" id="1.10.287.100">
    <property type="match status" value="1"/>
</dbReference>
<dbReference type="InterPro" id="IPR036390">
    <property type="entry name" value="WH_DNA-bd_sf"/>
</dbReference>
<evidence type="ECO:0000256" key="2">
    <source>
        <dbReference type="ARBA" id="ARBA00023125"/>
    </source>
</evidence>
<dbReference type="EMBL" id="JBHULD010000025">
    <property type="protein sequence ID" value="MFD2557210.1"/>
    <property type="molecule type" value="Genomic_DNA"/>
</dbReference>
<reference evidence="6" key="1">
    <citation type="journal article" date="2019" name="Int. J. Syst. Evol. Microbiol.">
        <title>The Global Catalogue of Microorganisms (GCM) 10K type strain sequencing project: providing services to taxonomists for standard genome sequencing and annotation.</title>
        <authorList>
            <consortium name="The Broad Institute Genomics Platform"/>
            <consortium name="The Broad Institute Genome Sequencing Center for Infectious Disease"/>
            <person name="Wu L."/>
            <person name="Ma J."/>
        </authorList>
    </citation>
    <scope>NUCLEOTIDE SEQUENCE [LARGE SCALE GENOMIC DNA]</scope>
    <source>
        <strain evidence="6">KCTC 52298</strain>
    </source>
</reference>
<feature type="domain" description="HTH gntR-type" evidence="4">
    <location>
        <begin position="7"/>
        <end position="75"/>
    </location>
</feature>
<dbReference type="Gene3D" id="1.10.10.10">
    <property type="entry name" value="Winged helix-like DNA-binding domain superfamily/Winged helix DNA-binding domain"/>
    <property type="match status" value="1"/>
</dbReference>
<evidence type="ECO:0000313" key="6">
    <source>
        <dbReference type="Proteomes" id="UP001597440"/>
    </source>
</evidence>
<keyword evidence="1" id="KW-0805">Transcription regulation</keyword>
<accession>A0ABW5LAZ0</accession>
<dbReference type="PANTHER" id="PTHR38445:SF10">
    <property type="entry name" value="GNTR-FAMILY TRANSCRIPTIONAL REGULATOR"/>
    <property type="match status" value="1"/>
</dbReference>
<comment type="caution">
    <text evidence="5">The sequence shown here is derived from an EMBL/GenBank/DDBJ whole genome shotgun (WGS) entry which is preliminary data.</text>
</comment>
<sequence length="123" mass="14365">MQFKEEKAIYLQIVDFVKEKILKDEWSADQKILSVRDLASELEVTPNTVMRAYELLQQQNLVYNKRGLGLFVDPAAKAKITALQKEQFMNIELPRFFDQLEILDIAMDEVLAKYNNRTKATDH</sequence>
<keyword evidence="3" id="KW-0804">Transcription</keyword>
<evidence type="ECO:0000313" key="5">
    <source>
        <dbReference type="EMBL" id="MFD2557210.1"/>
    </source>
</evidence>
<organism evidence="5 6">
    <name type="scientific">Sphingobacterium tabacisoli</name>
    <dbReference type="NCBI Taxonomy" id="2044855"/>
    <lineage>
        <taxon>Bacteria</taxon>
        <taxon>Pseudomonadati</taxon>
        <taxon>Bacteroidota</taxon>
        <taxon>Sphingobacteriia</taxon>
        <taxon>Sphingobacteriales</taxon>
        <taxon>Sphingobacteriaceae</taxon>
        <taxon>Sphingobacterium</taxon>
    </lineage>
</organism>
<dbReference type="PANTHER" id="PTHR38445">
    <property type="entry name" value="HTH-TYPE TRANSCRIPTIONAL REPRESSOR YTRA"/>
    <property type="match status" value="1"/>
</dbReference>
<proteinExistence type="predicted"/>
<dbReference type="CDD" id="cd07377">
    <property type="entry name" value="WHTH_GntR"/>
    <property type="match status" value="1"/>
</dbReference>
<dbReference type="InterPro" id="IPR036388">
    <property type="entry name" value="WH-like_DNA-bd_sf"/>
</dbReference>
<dbReference type="SUPFAM" id="SSF46785">
    <property type="entry name" value="Winged helix' DNA-binding domain"/>
    <property type="match status" value="1"/>
</dbReference>
<evidence type="ECO:0000256" key="1">
    <source>
        <dbReference type="ARBA" id="ARBA00023015"/>
    </source>
</evidence>
<evidence type="ECO:0000259" key="4">
    <source>
        <dbReference type="PROSITE" id="PS50949"/>
    </source>
</evidence>
<dbReference type="SMART" id="SM00345">
    <property type="entry name" value="HTH_GNTR"/>
    <property type="match status" value="1"/>
</dbReference>
<protein>
    <submittedName>
        <fullName evidence="5">GntR family transcriptional regulator</fullName>
    </submittedName>
</protein>
<gene>
    <name evidence="5" type="ORF">ACFSQW_22655</name>
</gene>
<dbReference type="InterPro" id="IPR000524">
    <property type="entry name" value="Tscrpt_reg_HTH_GntR"/>
</dbReference>
<dbReference type="Proteomes" id="UP001597440">
    <property type="component" value="Unassembled WGS sequence"/>
</dbReference>
<keyword evidence="6" id="KW-1185">Reference proteome</keyword>
<dbReference type="RefSeq" id="WP_210354413.1">
    <property type="nucleotide sequence ID" value="NZ_JAEQMU010000002.1"/>
</dbReference>